<dbReference type="EMBL" id="JASSZA010000006">
    <property type="protein sequence ID" value="KAK2108593.1"/>
    <property type="molecule type" value="Genomic_DNA"/>
</dbReference>
<sequence length="81" mass="9124">MEYQIVFEGVIGKGRSGEIAIDDIRLSTDVPLENCMGPEQPAHLRCTHFLQGLLLQRRSPEVHADCVPSGPWTFPKPRREP</sequence>
<dbReference type="Proteomes" id="UP001266305">
    <property type="component" value="Unassembled WGS sequence"/>
</dbReference>
<evidence type="ECO:0000259" key="1">
    <source>
        <dbReference type="PROSITE" id="PS50060"/>
    </source>
</evidence>
<dbReference type="InterPro" id="IPR000998">
    <property type="entry name" value="MAM_dom"/>
</dbReference>
<dbReference type="Gene3D" id="2.60.120.200">
    <property type="match status" value="1"/>
</dbReference>
<dbReference type="PROSITE" id="PS50060">
    <property type="entry name" value="MAM_2"/>
    <property type="match status" value="1"/>
</dbReference>
<evidence type="ECO:0000313" key="3">
    <source>
        <dbReference type="Proteomes" id="UP001266305"/>
    </source>
</evidence>
<comment type="caution">
    <text evidence="2">The sequence shown here is derived from an EMBL/GenBank/DDBJ whole genome shotgun (WGS) entry which is preliminary data.</text>
</comment>
<proteinExistence type="predicted"/>
<organism evidence="2 3">
    <name type="scientific">Saguinus oedipus</name>
    <name type="common">Cotton-top tamarin</name>
    <name type="synonym">Oedipomidas oedipus</name>
    <dbReference type="NCBI Taxonomy" id="9490"/>
    <lineage>
        <taxon>Eukaryota</taxon>
        <taxon>Metazoa</taxon>
        <taxon>Chordata</taxon>
        <taxon>Craniata</taxon>
        <taxon>Vertebrata</taxon>
        <taxon>Euteleostomi</taxon>
        <taxon>Mammalia</taxon>
        <taxon>Eutheria</taxon>
        <taxon>Euarchontoglires</taxon>
        <taxon>Primates</taxon>
        <taxon>Haplorrhini</taxon>
        <taxon>Platyrrhini</taxon>
        <taxon>Cebidae</taxon>
        <taxon>Callitrichinae</taxon>
        <taxon>Saguinus</taxon>
    </lineage>
</organism>
<keyword evidence="3" id="KW-1185">Reference proteome</keyword>
<protein>
    <recommendedName>
        <fullName evidence="1">MAM domain-containing protein</fullName>
    </recommendedName>
</protein>
<evidence type="ECO:0000313" key="2">
    <source>
        <dbReference type="EMBL" id="KAK2108593.1"/>
    </source>
</evidence>
<name>A0ABQ9VIY9_SAGOE</name>
<feature type="domain" description="MAM" evidence="1">
    <location>
        <begin position="1"/>
        <end position="37"/>
    </location>
</feature>
<gene>
    <name evidence="2" type="ORF">P7K49_013758</name>
</gene>
<reference evidence="2 3" key="1">
    <citation type="submission" date="2023-05" db="EMBL/GenBank/DDBJ databases">
        <title>B98-5 Cell Line De Novo Hybrid Assembly: An Optical Mapping Approach.</title>
        <authorList>
            <person name="Kananen K."/>
            <person name="Auerbach J.A."/>
            <person name="Kautto E."/>
            <person name="Blachly J.S."/>
        </authorList>
    </citation>
    <scope>NUCLEOTIDE SEQUENCE [LARGE SCALE GENOMIC DNA]</scope>
    <source>
        <strain evidence="2">B95-8</strain>
        <tissue evidence="2">Cell line</tissue>
    </source>
</reference>
<accession>A0ABQ9VIY9</accession>